<accession>A0AA36C9X1</accession>
<gene>
    <name evidence="3" type="ORF">MSPICULIGERA_LOCUS3780</name>
</gene>
<evidence type="ECO:0000313" key="4">
    <source>
        <dbReference type="Proteomes" id="UP001177023"/>
    </source>
</evidence>
<dbReference type="Gene3D" id="2.10.220.10">
    <property type="entry name" value="Hormone Receptor, Insulin-like Growth Factor Receptor 1, Chain A, domain 2"/>
    <property type="match status" value="1"/>
</dbReference>
<evidence type="ECO:0000313" key="3">
    <source>
        <dbReference type="EMBL" id="CAJ0565122.1"/>
    </source>
</evidence>
<evidence type="ECO:0000256" key="1">
    <source>
        <dbReference type="SAM" id="MobiDB-lite"/>
    </source>
</evidence>
<keyword evidence="4" id="KW-1185">Reference proteome</keyword>
<sequence length="425" mass="48510">MTTTARICIFLFLLFYPIGGERAKEQTCPNDICHLRRSFEEFMGQLNCFAFDGDETGYRFSKVEYAYRQTYVIEQDGRERIRNEAVRCYDPFYDLGTLTNASVDVEWNGRTCMVADEFGCQECPVGHKPDPDTASKFATFQSCVPVQLGEDIYLRMPRTFTEARETMMPKEMYCPDGKRRDYRGTCTWRCTDNCKECMDSKECVQCLPGFSSSGYHRSLEKRCISCGVTTEGCLECGPQGLCVICQSNRVRVHYNNGLKTKCLMICPRGLYFDVDLVMCKPCPSWCAHCSGPRTCAECADGLYTFRRPFDWPPICRRKRESRRVLECLPRRLLPQQLRPNAMPALLNGLQWMLGTNGPTLLPMQVLGLHRHGLALGQQLLIAEVLPFRPPAKTSSRRRAESTMNPRQTKMPRGDDANEAFSVQAM</sequence>
<dbReference type="InterPro" id="IPR009030">
    <property type="entry name" value="Growth_fac_rcpt_cys_sf"/>
</dbReference>
<comment type="caution">
    <text evidence="3">The sequence shown here is derived from an EMBL/GenBank/DDBJ whole genome shotgun (WGS) entry which is preliminary data.</text>
</comment>
<feature type="chain" id="PRO_5041419262" evidence="2">
    <location>
        <begin position="24"/>
        <end position="425"/>
    </location>
</feature>
<name>A0AA36C9X1_9BILA</name>
<dbReference type="EMBL" id="CATQJA010000975">
    <property type="protein sequence ID" value="CAJ0565122.1"/>
    <property type="molecule type" value="Genomic_DNA"/>
</dbReference>
<keyword evidence="2" id="KW-0732">Signal</keyword>
<feature type="signal peptide" evidence="2">
    <location>
        <begin position="1"/>
        <end position="23"/>
    </location>
</feature>
<reference evidence="3" key="1">
    <citation type="submission" date="2023-06" db="EMBL/GenBank/DDBJ databases">
        <authorList>
            <person name="Delattre M."/>
        </authorList>
    </citation>
    <scope>NUCLEOTIDE SEQUENCE</scope>
    <source>
        <strain evidence="3">AF72</strain>
    </source>
</reference>
<organism evidence="3 4">
    <name type="scientific">Mesorhabditis spiculigera</name>
    <dbReference type="NCBI Taxonomy" id="96644"/>
    <lineage>
        <taxon>Eukaryota</taxon>
        <taxon>Metazoa</taxon>
        <taxon>Ecdysozoa</taxon>
        <taxon>Nematoda</taxon>
        <taxon>Chromadorea</taxon>
        <taxon>Rhabditida</taxon>
        <taxon>Rhabditina</taxon>
        <taxon>Rhabditomorpha</taxon>
        <taxon>Rhabditoidea</taxon>
        <taxon>Rhabditidae</taxon>
        <taxon>Mesorhabditinae</taxon>
        <taxon>Mesorhabditis</taxon>
    </lineage>
</organism>
<evidence type="ECO:0000256" key="2">
    <source>
        <dbReference type="SAM" id="SignalP"/>
    </source>
</evidence>
<dbReference type="Proteomes" id="UP001177023">
    <property type="component" value="Unassembled WGS sequence"/>
</dbReference>
<feature type="non-terminal residue" evidence="3">
    <location>
        <position position="1"/>
    </location>
</feature>
<proteinExistence type="predicted"/>
<dbReference type="AlphaFoldDB" id="A0AA36C9X1"/>
<dbReference type="SUPFAM" id="SSF57184">
    <property type="entry name" value="Growth factor receptor domain"/>
    <property type="match status" value="1"/>
</dbReference>
<feature type="region of interest" description="Disordered" evidence="1">
    <location>
        <begin position="391"/>
        <end position="425"/>
    </location>
</feature>
<protein>
    <submittedName>
        <fullName evidence="3">Uncharacterized protein</fullName>
    </submittedName>
</protein>